<dbReference type="EMBL" id="KU867307">
    <property type="protein sequence ID" value="ANA49367.1"/>
    <property type="molecule type" value="Genomic_DNA"/>
</dbReference>
<reference evidence="2" key="1">
    <citation type="submission" date="2016-03" db="EMBL/GenBank/DDBJ databases">
        <authorList>
            <person name="Cucic S."/>
            <person name="Anany H."/>
            <person name="Brovko L."/>
            <person name="Kropinski A.M."/>
            <person name="Griffiths M.W."/>
        </authorList>
    </citation>
    <scope>NUCLEOTIDE SEQUENCE [LARGE SCALE GENOMIC DNA]</scope>
</reference>
<keyword evidence="2" id="KW-1185">Reference proteome</keyword>
<organism evidence="1 2">
    <name type="scientific">Salmonella phage vB_SnwM_CGG4-1</name>
    <dbReference type="NCBI Taxonomy" id="1815631"/>
    <lineage>
        <taxon>Viruses</taxon>
        <taxon>Duplodnaviria</taxon>
        <taxon>Heunggongvirae</taxon>
        <taxon>Uroviricota</taxon>
        <taxon>Caudoviricetes</taxon>
        <taxon>Pantevenvirales</taxon>
        <taxon>Straboviridae</taxon>
        <taxon>Tevenvirinae</taxon>
        <taxon>Gelderlandvirus</taxon>
        <taxon>Gelderlandvirus cgg41</taxon>
    </lineage>
</organism>
<dbReference type="KEGG" id="vg:29060196"/>
<evidence type="ECO:0000313" key="1">
    <source>
        <dbReference type="EMBL" id="ANA49367.1"/>
    </source>
</evidence>
<sequence length="77" mass="8922">MFTLNIDDFNALIDAIEANKPRDAWWRGQQFTLLIQLNEIRKNALSIAWFQGEAPLINISDKIAEQINELKEYVCQA</sequence>
<evidence type="ECO:0000313" key="2">
    <source>
        <dbReference type="Proteomes" id="UP000204511"/>
    </source>
</evidence>
<dbReference type="GeneID" id="29060196"/>
<gene>
    <name evidence="1" type="ORF">CGG41_013</name>
</gene>
<dbReference type="RefSeq" id="YP_009286379.1">
    <property type="nucleotide sequence ID" value="NC_031065.1"/>
</dbReference>
<proteinExistence type="predicted"/>
<dbReference type="Proteomes" id="UP000204511">
    <property type="component" value="Genome"/>
</dbReference>
<accession>A0A1B0VUY6</accession>
<protein>
    <submittedName>
        <fullName evidence="1">Uncharacterized protein</fullName>
    </submittedName>
</protein>
<dbReference type="OrthoDB" id="26134at10239"/>
<name>A0A1B0VUY6_9CAUD</name>